<protein>
    <submittedName>
        <fullName evidence="1">6132_t:CDS:1</fullName>
    </submittedName>
</protein>
<dbReference type="Proteomes" id="UP000789525">
    <property type="component" value="Unassembled WGS sequence"/>
</dbReference>
<name>A0ACA9L2V9_9GLOM</name>
<evidence type="ECO:0000313" key="1">
    <source>
        <dbReference type="EMBL" id="CAG8502846.1"/>
    </source>
</evidence>
<comment type="caution">
    <text evidence="1">The sequence shown here is derived from an EMBL/GenBank/DDBJ whole genome shotgun (WGS) entry which is preliminary data.</text>
</comment>
<proteinExistence type="predicted"/>
<sequence>MENKASQLIASSTKVRSQLISERKSHYESQRELEAKYTAEIQSLKSEKRKATLAQKASYADKIQILSFETKIRELEGKLDDLELEQVLHGSNVVEEPAQISSSDPKEIGSLRLELERARDDLP</sequence>
<evidence type="ECO:0000313" key="2">
    <source>
        <dbReference type="Proteomes" id="UP000789525"/>
    </source>
</evidence>
<organism evidence="1 2">
    <name type="scientific">Acaulospora colombiana</name>
    <dbReference type="NCBI Taxonomy" id="27376"/>
    <lineage>
        <taxon>Eukaryota</taxon>
        <taxon>Fungi</taxon>
        <taxon>Fungi incertae sedis</taxon>
        <taxon>Mucoromycota</taxon>
        <taxon>Glomeromycotina</taxon>
        <taxon>Glomeromycetes</taxon>
        <taxon>Diversisporales</taxon>
        <taxon>Acaulosporaceae</taxon>
        <taxon>Acaulospora</taxon>
    </lineage>
</organism>
<reference evidence="1" key="1">
    <citation type="submission" date="2021-06" db="EMBL/GenBank/DDBJ databases">
        <authorList>
            <person name="Kallberg Y."/>
            <person name="Tangrot J."/>
            <person name="Rosling A."/>
        </authorList>
    </citation>
    <scope>NUCLEOTIDE SEQUENCE</scope>
    <source>
        <strain evidence="1">CL356</strain>
    </source>
</reference>
<keyword evidence="2" id="KW-1185">Reference proteome</keyword>
<dbReference type="EMBL" id="CAJVPT010003968">
    <property type="protein sequence ID" value="CAG8502846.1"/>
    <property type="molecule type" value="Genomic_DNA"/>
</dbReference>
<accession>A0ACA9L2V9</accession>
<gene>
    <name evidence="1" type="ORF">ACOLOM_LOCUS2877</name>
</gene>